<protein>
    <recommendedName>
        <fullName evidence="1">Protein kinase domain-containing protein</fullName>
    </recommendedName>
</protein>
<dbReference type="PANTHER" id="PTHR44329">
    <property type="entry name" value="SERINE/THREONINE-PROTEIN KINASE TNNI3K-RELATED"/>
    <property type="match status" value="1"/>
</dbReference>
<dbReference type="GO" id="GO:0005524">
    <property type="term" value="F:ATP binding"/>
    <property type="evidence" value="ECO:0007669"/>
    <property type="project" value="InterPro"/>
</dbReference>
<evidence type="ECO:0000313" key="2">
    <source>
        <dbReference type="EMBL" id="VDN35113.1"/>
    </source>
</evidence>
<dbReference type="AlphaFoldDB" id="A0A3P7NDG7"/>
<dbReference type="GO" id="GO:0004674">
    <property type="term" value="F:protein serine/threonine kinase activity"/>
    <property type="evidence" value="ECO:0007669"/>
    <property type="project" value="TreeGrafter"/>
</dbReference>
<dbReference type="InterPro" id="IPR011009">
    <property type="entry name" value="Kinase-like_dom_sf"/>
</dbReference>
<dbReference type="EMBL" id="UYRV01126124">
    <property type="protein sequence ID" value="VDN35113.1"/>
    <property type="molecule type" value="Genomic_DNA"/>
</dbReference>
<gene>
    <name evidence="2" type="ORF">CGOC_LOCUS12836</name>
</gene>
<keyword evidence="3" id="KW-1185">Reference proteome</keyword>
<dbReference type="SUPFAM" id="SSF56112">
    <property type="entry name" value="Protein kinase-like (PK-like)"/>
    <property type="match status" value="1"/>
</dbReference>
<dbReference type="InterPro" id="IPR000719">
    <property type="entry name" value="Prot_kinase_dom"/>
</dbReference>
<sequence length="132" mass="14496">SDAKSISAEEITEPPTGKELIGRGACAEVYKVVFEGEFVALKRLRGEPKPSDIEALKREAVMINRFRHPNIVNLLGVCLEQPRIGLVLELCEGQKATTNFGMRGVQHEFITSVAKSSVIKIVWVLRFCGGNG</sequence>
<dbReference type="InterPro" id="IPR051681">
    <property type="entry name" value="Ser/Thr_Kinases-Pseudokinases"/>
</dbReference>
<accession>A0A3P7NDG7</accession>
<feature type="non-terminal residue" evidence="2">
    <location>
        <position position="1"/>
    </location>
</feature>
<feature type="domain" description="Protein kinase" evidence="1">
    <location>
        <begin position="15"/>
        <end position="132"/>
    </location>
</feature>
<reference evidence="2 3" key="1">
    <citation type="submission" date="2018-11" db="EMBL/GenBank/DDBJ databases">
        <authorList>
            <consortium name="Pathogen Informatics"/>
        </authorList>
    </citation>
    <scope>NUCLEOTIDE SEQUENCE [LARGE SCALE GENOMIC DNA]</scope>
</reference>
<dbReference type="OrthoDB" id="339325at2759"/>
<proteinExistence type="predicted"/>
<dbReference type="PROSITE" id="PS50011">
    <property type="entry name" value="PROTEIN_KINASE_DOM"/>
    <property type="match status" value="1"/>
</dbReference>
<name>A0A3P7NDG7_CYLGO</name>
<evidence type="ECO:0000313" key="3">
    <source>
        <dbReference type="Proteomes" id="UP000271889"/>
    </source>
</evidence>
<dbReference type="Proteomes" id="UP000271889">
    <property type="component" value="Unassembled WGS sequence"/>
</dbReference>
<organism evidence="2 3">
    <name type="scientific">Cylicostephanus goldi</name>
    <name type="common">Nematode worm</name>
    <dbReference type="NCBI Taxonomy" id="71465"/>
    <lineage>
        <taxon>Eukaryota</taxon>
        <taxon>Metazoa</taxon>
        <taxon>Ecdysozoa</taxon>
        <taxon>Nematoda</taxon>
        <taxon>Chromadorea</taxon>
        <taxon>Rhabditida</taxon>
        <taxon>Rhabditina</taxon>
        <taxon>Rhabditomorpha</taxon>
        <taxon>Strongyloidea</taxon>
        <taxon>Strongylidae</taxon>
        <taxon>Cylicostephanus</taxon>
    </lineage>
</organism>
<dbReference type="Pfam" id="PF00069">
    <property type="entry name" value="Pkinase"/>
    <property type="match status" value="1"/>
</dbReference>
<dbReference type="Gene3D" id="3.30.200.20">
    <property type="entry name" value="Phosphorylase Kinase, domain 1"/>
    <property type="match status" value="1"/>
</dbReference>
<evidence type="ECO:0000259" key="1">
    <source>
        <dbReference type="PROSITE" id="PS50011"/>
    </source>
</evidence>